<evidence type="ECO:0000256" key="4">
    <source>
        <dbReference type="ARBA" id="ARBA00022552"/>
    </source>
</evidence>
<evidence type="ECO:0000256" key="3">
    <source>
        <dbReference type="ARBA" id="ARBA00022517"/>
    </source>
</evidence>
<evidence type="ECO:0000256" key="6">
    <source>
        <dbReference type="ARBA" id="ARBA00023274"/>
    </source>
</evidence>
<dbReference type="Pfam" id="PF23243">
    <property type="entry name" value="HEAT_HEATR1"/>
    <property type="match status" value="1"/>
</dbReference>
<keyword evidence="3" id="KW-0690">Ribosome biogenesis</keyword>
<evidence type="ECO:0000256" key="1">
    <source>
        <dbReference type="ARBA" id="ARBA00004604"/>
    </source>
</evidence>
<protein>
    <recommendedName>
        <fullName evidence="7">BP28 C-terminal domain-containing protein</fullName>
    </recommendedName>
</protein>
<sequence length="893" mass="99283">MPKATHEDETLSCNSAQAVTDTVTYIQQALLLVLENITASINVDPIPKDMIQNFDFPLVLSFARDSNDLGVRNHIFSLITTIVKIMPDLVFGQMVDILAAIGEYATEQWDNNAHKIFEGLISAILPCWLSRNDDTDQLFQIFVKMLANVSEHRRVFISVHILRGRSGGQFLGHTTLLAKKQWEYEFAVQLCSNYSCSIWLPSVTVLLKKIGSCILCEDIFKQMFAAMLFIADKLQDPEISRKLKSKDDLNDIQVMIGELMEQVVCHQQLVESAKKRLGIPSIIKSEMKAFIRGVLRTLMNGLPISTYLEVIVKLIGNDNENVRNKALQLFCETMKDLGTDKKFEKKNSLSRLKTSWSRLDENCLGLVEKLCLETLTLFESPDDVSSNSTKLAASSVLEVVAERFPSQDRVFSTCLGSVCKRISSDNVATSSHCLLTAAALVNALGLSALPELPNVMKCVLKKSSDIDSVPPESKTRAKNDNTFSNSGELVFASILQTLVAITEKLAGFLNPYLGDILKLVVLHPLALSSEPKLKAKADALRECITERIPARLLLPPLLSTYAEAVSSGDCSVSTVFVMLRKLVSSLDRPSVAAYHAKVFDFCLLALGLRTQSCDSIQNIDAVEQNIIGAFVTLTMKLTESMFRPLFIKTVEWSTSESAQVEANSRAVSFFNLINKLAEDHRSLFVPYFKYLIDGCVKGLVAEEMESGVSQKKRKKVDKKSSASRGGELSPLVWRLRASIMEALRKCFLYDTASPRFLDSSKFQVLLQPLVSQLVVEPPDCVENYPSVKDVDDLVVSCIGQMAVAADSDLLWKPLNHEVLMQTRSEKVRARVLGVRVVKFLVDNLRDGYMALLPETIPFLGELLEDGEVTVKTLAQQVIVEMETITGESLKDYL</sequence>
<reference evidence="8 9" key="1">
    <citation type="journal article" date="2013" name="BMC Genomics">
        <title>The miniature genome of a carnivorous plant Genlisea aurea contains a low number of genes and short non-coding sequences.</title>
        <authorList>
            <person name="Leushkin E.V."/>
            <person name="Sutormin R.A."/>
            <person name="Nabieva E.R."/>
            <person name="Penin A.A."/>
            <person name="Kondrashov A.S."/>
            <person name="Logacheva M.D."/>
        </authorList>
    </citation>
    <scope>NUCLEOTIDE SEQUENCE [LARGE SCALE GENOMIC DNA]</scope>
</reference>
<name>S8D0C3_9LAMI</name>
<dbReference type="EMBL" id="AUSU01000511">
    <property type="protein sequence ID" value="EPS73229.1"/>
    <property type="molecule type" value="Genomic_DNA"/>
</dbReference>
<evidence type="ECO:0000256" key="2">
    <source>
        <dbReference type="ARBA" id="ARBA00010559"/>
    </source>
</evidence>
<evidence type="ECO:0000259" key="7">
    <source>
        <dbReference type="SMART" id="SM01036"/>
    </source>
</evidence>
<keyword evidence="4" id="KW-0698">rRNA processing</keyword>
<dbReference type="InterPro" id="IPR012954">
    <property type="entry name" value="BP28_C_dom"/>
</dbReference>
<dbReference type="Proteomes" id="UP000015453">
    <property type="component" value="Unassembled WGS sequence"/>
</dbReference>
<dbReference type="SUPFAM" id="SSF48371">
    <property type="entry name" value="ARM repeat"/>
    <property type="match status" value="1"/>
</dbReference>
<dbReference type="GO" id="GO:0000462">
    <property type="term" value="P:maturation of SSU-rRNA from tricistronic rRNA transcript (SSU-rRNA, 5.8S rRNA, LSU-rRNA)"/>
    <property type="evidence" value="ECO:0007669"/>
    <property type="project" value="TreeGrafter"/>
</dbReference>
<dbReference type="InterPro" id="IPR016024">
    <property type="entry name" value="ARM-type_fold"/>
</dbReference>
<evidence type="ECO:0000313" key="9">
    <source>
        <dbReference type="Proteomes" id="UP000015453"/>
    </source>
</evidence>
<keyword evidence="9" id="KW-1185">Reference proteome</keyword>
<evidence type="ECO:0000256" key="5">
    <source>
        <dbReference type="ARBA" id="ARBA00023242"/>
    </source>
</evidence>
<keyword evidence="5" id="KW-0539">Nucleus</keyword>
<dbReference type="InterPro" id="IPR011989">
    <property type="entry name" value="ARM-like"/>
</dbReference>
<dbReference type="GO" id="GO:0030686">
    <property type="term" value="C:90S preribosome"/>
    <property type="evidence" value="ECO:0007669"/>
    <property type="project" value="TreeGrafter"/>
</dbReference>
<feature type="domain" description="BP28 C-terminal" evidence="7">
    <location>
        <begin position="588"/>
        <end position="756"/>
    </location>
</feature>
<dbReference type="AlphaFoldDB" id="S8D0C3"/>
<dbReference type="Pfam" id="PF08146">
    <property type="entry name" value="BP28CT"/>
    <property type="match status" value="1"/>
</dbReference>
<evidence type="ECO:0000313" key="8">
    <source>
        <dbReference type="EMBL" id="EPS73229.1"/>
    </source>
</evidence>
<dbReference type="Gene3D" id="1.25.10.10">
    <property type="entry name" value="Leucine-rich Repeat Variant"/>
    <property type="match status" value="2"/>
</dbReference>
<comment type="subcellular location">
    <subcellularLocation>
        <location evidence="1">Nucleus</location>
        <location evidence="1">Nucleolus</location>
    </subcellularLocation>
</comment>
<comment type="caution">
    <text evidence="8">The sequence shown here is derived from an EMBL/GenBank/DDBJ whole genome shotgun (WGS) entry which is preliminary data.</text>
</comment>
<dbReference type="GO" id="GO:0030515">
    <property type="term" value="F:snoRNA binding"/>
    <property type="evidence" value="ECO:0007669"/>
    <property type="project" value="TreeGrafter"/>
</dbReference>
<comment type="similarity">
    <text evidence="2">Belongs to the HEATR1/UTP10 family.</text>
</comment>
<keyword evidence="6" id="KW-0687">Ribonucleoprotein</keyword>
<gene>
    <name evidence="8" type="ORF">M569_01520</name>
</gene>
<accession>S8D0C3</accession>
<dbReference type="GO" id="GO:0032040">
    <property type="term" value="C:small-subunit processome"/>
    <property type="evidence" value="ECO:0007669"/>
    <property type="project" value="TreeGrafter"/>
</dbReference>
<dbReference type="InterPro" id="IPR040191">
    <property type="entry name" value="UTP10"/>
</dbReference>
<dbReference type="PANTHER" id="PTHR13457:SF1">
    <property type="entry name" value="HEAT REPEAT-CONTAINING PROTEIN 1"/>
    <property type="match status" value="1"/>
</dbReference>
<dbReference type="GO" id="GO:0034455">
    <property type="term" value="C:t-UTP complex"/>
    <property type="evidence" value="ECO:0007669"/>
    <property type="project" value="TreeGrafter"/>
</dbReference>
<dbReference type="OrthoDB" id="31183at2759"/>
<dbReference type="PANTHER" id="PTHR13457">
    <property type="entry name" value="BAP28"/>
    <property type="match status" value="1"/>
</dbReference>
<dbReference type="SMART" id="SM01036">
    <property type="entry name" value="BP28CT"/>
    <property type="match status" value="1"/>
</dbReference>
<dbReference type="InterPro" id="IPR056473">
    <property type="entry name" value="HEAT_Utp10/HEAT1"/>
</dbReference>
<organism evidence="8 9">
    <name type="scientific">Genlisea aurea</name>
    <dbReference type="NCBI Taxonomy" id="192259"/>
    <lineage>
        <taxon>Eukaryota</taxon>
        <taxon>Viridiplantae</taxon>
        <taxon>Streptophyta</taxon>
        <taxon>Embryophyta</taxon>
        <taxon>Tracheophyta</taxon>
        <taxon>Spermatophyta</taxon>
        <taxon>Magnoliopsida</taxon>
        <taxon>eudicotyledons</taxon>
        <taxon>Gunneridae</taxon>
        <taxon>Pentapetalae</taxon>
        <taxon>asterids</taxon>
        <taxon>lamiids</taxon>
        <taxon>Lamiales</taxon>
        <taxon>Lentibulariaceae</taxon>
        <taxon>Genlisea</taxon>
    </lineage>
</organism>
<dbReference type="GO" id="GO:0045943">
    <property type="term" value="P:positive regulation of transcription by RNA polymerase I"/>
    <property type="evidence" value="ECO:0007669"/>
    <property type="project" value="TreeGrafter"/>
</dbReference>
<proteinExistence type="inferred from homology"/>